<organism evidence="8 9">
    <name type="scientific">Drosophila rubida</name>
    <dbReference type="NCBI Taxonomy" id="30044"/>
    <lineage>
        <taxon>Eukaryota</taxon>
        <taxon>Metazoa</taxon>
        <taxon>Ecdysozoa</taxon>
        <taxon>Arthropoda</taxon>
        <taxon>Hexapoda</taxon>
        <taxon>Insecta</taxon>
        <taxon>Pterygota</taxon>
        <taxon>Neoptera</taxon>
        <taxon>Endopterygota</taxon>
        <taxon>Diptera</taxon>
        <taxon>Brachycera</taxon>
        <taxon>Muscomorpha</taxon>
        <taxon>Ephydroidea</taxon>
        <taxon>Drosophilidae</taxon>
        <taxon>Drosophila</taxon>
    </lineage>
</organism>
<evidence type="ECO:0000256" key="4">
    <source>
        <dbReference type="ARBA" id="ARBA00022989"/>
    </source>
</evidence>
<feature type="transmembrane region" description="Helical" evidence="7">
    <location>
        <begin position="111"/>
        <end position="131"/>
    </location>
</feature>
<keyword evidence="4 7" id="KW-1133">Transmembrane helix</keyword>
<evidence type="ECO:0000256" key="1">
    <source>
        <dbReference type="ARBA" id="ARBA00004141"/>
    </source>
</evidence>
<feature type="transmembrane region" description="Helical" evidence="7">
    <location>
        <begin position="31"/>
        <end position="51"/>
    </location>
</feature>
<feature type="transmembrane region" description="Helical" evidence="7">
    <location>
        <begin position="6"/>
        <end position="24"/>
    </location>
</feature>
<proteinExistence type="inferred from homology"/>
<comment type="subcellular location">
    <subcellularLocation>
        <location evidence="1">Membrane</location>
        <topology evidence="1">Multi-pass membrane protein</topology>
    </subcellularLocation>
</comment>
<evidence type="ECO:0000256" key="2">
    <source>
        <dbReference type="ARBA" id="ARBA00010487"/>
    </source>
</evidence>
<comment type="similarity">
    <text evidence="2">Belongs to the LIMR family.</text>
</comment>
<evidence type="ECO:0000256" key="7">
    <source>
        <dbReference type="SAM" id="Phobius"/>
    </source>
</evidence>
<dbReference type="AlphaFoldDB" id="A0AAD4JTQ6"/>
<dbReference type="GO" id="GO:0016020">
    <property type="term" value="C:membrane"/>
    <property type="evidence" value="ECO:0007669"/>
    <property type="project" value="UniProtKB-SubCell"/>
</dbReference>
<dbReference type="EMBL" id="JAJJHW010003409">
    <property type="protein sequence ID" value="KAH8359528.1"/>
    <property type="molecule type" value="Genomic_DNA"/>
</dbReference>
<name>A0AAD4JTQ6_9MUSC</name>
<comment type="caution">
    <text evidence="8">The sequence shown here is derived from an EMBL/GenBank/DDBJ whole genome shotgun (WGS) entry which is preliminary data.</text>
</comment>
<sequence length="708" mass="80146">MAYLLTFGIFAALFLASVLLYRYGNIPRQHILVTLSVLTAWCFSFLIVFTIPLDVTSTLYRQCLEEHKPISNANGSGNSNNITTTSTLRSQDCQEPWGMVPESVFPNLWRIIYWSSQFLTWLIMPLMQSYLKAGDFTIKGKLKSALIENAIYYGSYLFICGVLLIYIAVKGVSLDWQKLKAIASSASNTWGLFLLVLLLGYALVEVPRSLWNNAKPGFALQYAYFKAAKLSTDKAEAEEHVDDVLESLQCISRAVPNNHELRPCVETILRKVPIELHERASRNFSRSGGNGMGGMGNTSSTIVPSEKALVRIHKQVIKSLQTLQRTEALWSVQVKTVLHLEDVARNIHSAERHFKTEFPCQRSHLERIFYSASIQWYWECLLKAPFLKALCVLSASMSAMVVWSELTFFSRHPVLSIFANVINVANETYDFFTIEIFSMVVLCYFFYCTYSTILRIRFLNLYYLAPHHQTNEHSLIFSGMLLCRLTPPMCLNFLGLIHMDSHIIEKRIMETYYTQIMGHMDVIGIISNGFNIYFPMCMLAFCLATWFSLGSRALNALGFQQFLQHETIATELVQEGKDLIAREKRRRQRAEEAMARRRDFTRPETLPSHEYIIKHRGVGTGGSGSQLIGGHRTPADGLLRDGDIGVDYAAVASSSALGVPRSLSEEINDRFGVSTQMQIGFRSATERNEVENDHRIAGPPPRGLFDDV</sequence>
<keyword evidence="9" id="KW-1185">Reference proteome</keyword>
<feature type="compositionally biased region" description="Basic and acidic residues" evidence="6">
    <location>
        <begin position="684"/>
        <end position="696"/>
    </location>
</feature>
<dbReference type="PANTHER" id="PTHR21355">
    <property type="entry name" value="G-PROTEIN COUPLED RECEPTOR-ASSOCIATED PROTEIN LMBRD2"/>
    <property type="match status" value="1"/>
</dbReference>
<dbReference type="InterPro" id="IPR006876">
    <property type="entry name" value="LMBR1-like_membr_prot"/>
</dbReference>
<dbReference type="PANTHER" id="PTHR21355:SF0">
    <property type="entry name" value="G-PROTEIN COUPLED RECEPTOR-ASSOCIATED PROTEIN LMBRD2"/>
    <property type="match status" value="1"/>
</dbReference>
<evidence type="ECO:0000256" key="6">
    <source>
        <dbReference type="SAM" id="MobiDB-lite"/>
    </source>
</evidence>
<feature type="transmembrane region" description="Helical" evidence="7">
    <location>
        <begin position="181"/>
        <end position="204"/>
    </location>
</feature>
<accession>A0AAD4JTQ6</accession>
<evidence type="ECO:0008006" key="10">
    <source>
        <dbReference type="Google" id="ProtNLM"/>
    </source>
</evidence>
<dbReference type="Proteomes" id="UP001200034">
    <property type="component" value="Unassembled WGS sequence"/>
</dbReference>
<feature type="transmembrane region" description="Helical" evidence="7">
    <location>
        <begin position="429"/>
        <end position="447"/>
    </location>
</feature>
<feature type="region of interest" description="Disordered" evidence="6">
    <location>
        <begin position="683"/>
        <end position="708"/>
    </location>
</feature>
<evidence type="ECO:0000256" key="3">
    <source>
        <dbReference type="ARBA" id="ARBA00022692"/>
    </source>
</evidence>
<keyword evidence="3 7" id="KW-0812">Transmembrane</keyword>
<evidence type="ECO:0000313" key="8">
    <source>
        <dbReference type="EMBL" id="KAH8359528.1"/>
    </source>
</evidence>
<dbReference type="Pfam" id="PF04791">
    <property type="entry name" value="LMBR1"/>
    <property type="match status" value="1"/>
</dbReference>
<feature type="transmembrane region" description="Helical" evidence="7">
    <location>
        <begin position="151"/>
        <end position="169"/>
    </location>
</feature>
<evidence type="ECO:0000256" key="5">
    <source>
        <dbReference type="ARBA" id="ARBA00023136"/>
    </source>
</evidence>
<protein>
    <recommendedName>
        <fullName evidence="10">LMBR1 domain-containing protein 2 homolog</fullName>
    </recommendedName>
</protein>
<keyword evidence="5 7" id="KW-0472">Membrane</keyword>
<gene>
    <name evidence="8" type="ORF">KR093_007366</name>
</gene>
<evidence type="ECO:0000313" key="9">
    <source>
        <dbReference type="Proteomes" id="UP001200034"/>
    </source>
</evidence>
<dbReference type="InterPro" id="IPR051584">
    <property type="entry name" value="GPCR-associated_LMBR1"/>
</dbReference>
<feature type="transmembrane region" description="Helical" evidence="7">
    <location>
        <begin position="530"/>
        <end position="549"/>
    </location>
</feature>
<reference evidence="8" key="1">
    <citation type="journal article" date="2021" name="Mol. Ecol. Resour.">
        <title>Phylogenomic analyses of the genus Drosophila reveals genomic signals of climate adaptation.</title>
        <authorList>
            <person name="Li F."/>
            <person name="Rane R.V."/>
            <person name="Luria V."/>
            <person name="Xiong Z."/>
            <person name="Chen J."/>
            <person name="Li Z."/>
            <person name="Catullo R.A."/>
            <person name="Griffin P.C."/>
            <person name="Schiffer M."/>
            <person name="Pearce S."/>
            <person name="Lee S.F."/>
            <person name="McElroy K."/>
            <person name="Stocker A."/>
            <person name="Shirriffs J."/>
            <person name="Cockerell F."/>
            <person name="Coppin C."/>
            <person name="Sgro C.M."/>
            <person name="Karger A."/>
            <person name="Cain J.W."/>
            <person name="Weber J.A."/>
            <person name="Santpere G."/>
            <person name="Kirschner M.W."/>
            <person name="Hoffmann A.A."/>
            <person name="Oakeshott J.G."/>
            <person name="Zhang G."/>
        </authorList>
    </citation>
    <scope>NUCLEOTIDE SEQUENCE</scope>
    <source>
        <strain evidence="8">BGI-SZ-2011g</strain>
    </source>
</reference>